<comment type="caution">
    <text evidence="1">The sequence shown here is derived from an EMBL/GenBank/DDBJ whole genome shotgun (WGS) entry which is preliminary data.</text>
</comment>
<dbReference type="EMBL" id="VUJX02000003">
    <property type="protein sequence ID" value="KAL0939761.1"/>
    <property type="molecule type" value="Genomic_DNA"/>
</dbReference>
<reference evidence="1 2" key="1">
    <citation type="journal article" date="2020" name="Phytopathology">
        <title>Genome Sequence Resources of Colletotrichum truncatum, C. plurivorum, C. musicola, and C. sojae: Four Species Pathogenic to Soybean (Glycine max).</title>
        <authorList>
            <person name="Rogerio F."/>
            <person name="Boufleur T.R."/>
            <person name="Ciampi-Guillardi M."/>
            <person name="Sukno S.A."/>
            <person name="Thon M.R."/>
            <person name="Massola Junior N.S."/>
            <person name="Baroncelli R."/>
        </authorList>
    </citation>
    <scope>NUCLEOTIDE SEQUENCE [LARGE SCALE GENOMIC DNA]</scope>
    <source>
        <strain evidence="1 2">CMES1059</strain>
    </source>
</reference>
<keyword evidence="2" id="KW-1185">Reference proteome</keyword>
<sequence length="296" mass="33395">MNQKAMSQKGQKLLVTFTYYESVSARANLKYFLKHGLHDAADFVFIFNGDTPQGQEKAAKLIPKRNNIKIVERNNTCFDLGATGEVLKKNKMWKKYDKFIVMNASLRGPFLPHWSDSCWSDLFLAKVTDEVKLVGITANCYPRFHVQSMIWATDRIGMELLLDPFQGLAASVGDGWGSREDLVGLGGCYNEYIKAIHAEIGSTSIITGAGYKVDVMMTSYHGISTPDPRTYCTSIPSHVQDTLREGEYFGFTIHPYETIFIKTNRNINPAQIEHLSRWMGNGGYTSYEKCKATRRA</sequence>
<proteinExistence type="predicted"/>
<gene>
    <name evidence="1" type="ORF">CTRU02_206371</name>
</gene>
<evidence type="ECO:0000313" key="1">
    <source>
        <dbReference type="EMBL" id="KAL0939761.1"/>
    </source>
</evidence>
<protein>
    <submittedName>
        <fullName evidence="1">Uncharacterized protein</fullName>
    </submittedName>
</protein>
<accession>A0ACC3Z6P1</accession>
<evidence type="ECO:0000313" key="2">
    <source>
        <dbReference type="Proteomes" id="UP000805649"/>
    </source>
</evidence>
<name>A0ACC3Z6P1_COLTU</name>
<dbReference type="Proteomes" id="UP000805649">
    <property type="component" value="Unassembled WGS sequence"/>
</dbReference>
<organism evidence="1 2">
    <name type="scientific">Colletotrichum truncatum</name>
    <name type="common">Anthracnose fungus</name>
    <name type="synonym">Colletotrichum capsici</name>
    <dbReference type="NCBI Taxonomy" id="5467"/>
    <lineage>
        <taxon>Eukaryota</taxon>
        <taxon>Fungi</taxon>
        <taxon>Dikarya</taxon>
        <taxon>Ascomycota</taxon>
        <taxon>Pezizomycotina</taxon>
        <taxon>Sordariomycetes</taxon>
        <taxon>Hypocreomycetidae</taxon>
        <taxon>Glomerellales</taxon>
        <taxon>Glomerellaceae</taxon>
        <taxon>Colletotrichum</taxon>
        <taxon>Colletotrichum truncatum species complex</taxon>
    </lineage>
</organism>